<dbReference type="EMBL" id="FCNV02000005">
    <property type="protein sequence ID" value="SAL32882.1"/>
    <property type="molecule type" value="Genomic_DNA"/>
</dbReference>
<dbReference type="GO" id="GO:0005886">
    <property type="term" value="C:plasma membrane"/>
    <property type="evidence" value="ECO:0007669"/>
    <property type="project" value="TreeGrafter"/>
</dbReference>
<dbReference type="GO" id="GO:0008718">
    <property type="term" value="F:D-amino-acid dehydrogenase activity"/>
    <property type="evidence" value="ECO:0007669"/>
    <property type="project" value="TreeGrafter"/>
</dbReference>
<feature type="domain" description="FAD dependent oxidoreductase" evidence="3">
    <location>
        <begin position="2"/>
        <end position="409"/>
    </location>
</feature>
<dbReference type="OrthoDB" id="18526at2"/>
<evidence type="ECO:0000256" key="2">
    <source>
        <dbReference type="ARBA" id="ARBA00023002"/>
    </source>
</evidence>
<evidence type="ECO:0000259" key="3">
    <source>
        <dbReference type="Pfam" id="PF01266"/>
    </source>
</evidence>
<comment type="caution">
    <text evidence="4">The sequence shown here is derived from an EMBL/GenBank/DDBJ whole genome shotgun (WGS) entry which is preliminary data.</text>
</comment>
<dbReference type="InterPro" id="IPR006076">
    <property type="entry name" value="FAD-dep_OxRdtase"/>
</dbReference>
<dbReference type="PANTHER" id="PTHR13847:SF280">
    <property type="entry name" value="D-AMINO ACID DEHYDROGENASE"/>
    <property type="match status" value="1"/>
</dbReference>
<sequence>MDVIVIGGGIAGIATAYQLHAAGHRVCVIERHATVAQGATYGQGGALLPSPLDVWFGPTFMASNRAKQSGMLVKTGFDGTARAFLKQLGRLRDKDAFAAQCGLLRPLVEVSHRAIVEMETTHQLDCEQRAGMLHVFRHARELEEAQPAIDLLKSFGVPYRLLSPEECVAAEPSVPDDPAFAGGVLLPEARTANCPLFTKQIKQILDDGGVQFHMNREVASVRLEERRAVIQLSGAKDDKKRASDVETIAADAIVVAAGADTPALLNGSKSMSALYPLRLHTLTAPVAYEERAPHTTVVDSVKRITMTRVNQRLRVGGAGVFQSVSKADKPIDAALARRALDVLSQGTHDWIPGAARVSAARAWDGLRLLSVDGLPVVGATRHPRLFVNAAHGPAGWGLACGSAKVVADLVSGLTPDIPADALAALSIERF</sequence>
<gene>
    <name evidence="4" type="ORF">AWB72_03015</name>
</gene>
<dbReference type="SUPFAM" id="SSF51905">
    <property type="entry name" value="FAD/NAD(P)-binding domain"/>
    <property type="match status" value="1"/>
</dbReference>
<reference evidence="4 5" key="1">
    <citation type="submission" date="2016-01" db="EMBL/GenBank/DDBJ databases">
        <authorList>
            <person name="Peeters C."/>
        </authorList>
    </citation>
    <scope>NUCLEOTIDE SEQUENCE [LARGE SCALE GENOMIC DNA]</scope>
    <source>
        <strain evidence="4">LMG 29315</strain>
    </source>
</reference>
<name>A0A658QYC5_9BURK</name>
<comment type="similarity">
    <text evidence="1">Belongs to the DadA oxidoreductase family.</text>
</comment>
<dbReference type="GO" id="GO:0005737">
    <property type="term" value="C:cytoplasm"/>
    <property type="evidence" value="ECO:0007669"/>
    <property type="project" value="TreeGrafter"/>
</dbReference>
<dbReference type="Gene3D" id="3.50.50.60">
    <property type="entry name" value="FAD/NAD(P)-binding domain"/>
    <property type="match status" value="2"/>
</dbReference>
<dbReference type="Proteomes" id="UP000198263">
    <property type="component" value="Unassembled WGS sequence"/>
</dbReference>
<dbReference type="AlphaFoldDB" id="A0A658QYC5"/>
<dbReference type="PANTHER" id="PTHR13847">
    <property type="entry name" value="SARCOSINE DEHYDROGENASE-RELATED"/>
    <property type="match status" value="1"/>
</dbReference>
<accession>A0A658QYC5</accession>
<dbReference type="RefSeq" id="WP_087128152.1">
    <property type="nucleotide sequence ID" value="NZ_FCNV02000005.1"/>
</dbReference>
<evidence type="ECO:0000313" key="5">
    <source>
        <dbReference type="Proteomes" id="UP000198263"/>
    </source>
</evidence>
<dbReference type="GO" id="GO:0055130">
    <property type="term" value="P:D-alanine catabolic process"/>
    <property type="evidence" value="ECO:0007669"/>
    <property type="project" value="TreeGrafter"/>
</dbReference>
<protein>
    <submittedName>
        <fullName evidence="4">D-amino-acid dehydrogenase</fullName>
    </submittedName>
</protein>
<dbReference type="Gene3D" id="3.30.9.10">
    <property type="entry name" value="D-Amino Acid Oxidase, subunit A, domain 2"/>
    <property type="match status" value="1"/>
</dbReference>
<keyword evidence="2" id="KW-0560">Oxidoreductase</keyword>
<dbReference type="InterPro" id="IPR036188">
    <property type="entry name" value="FAD/NAD-bd_sf"/>
</dbReference>
<evidence type="ECO:0000313" key="4">
    <source>
        <dbReference type="EMBL" id="SAL32882.1"/>
    </source>
</evidence>
<organism evidence="4 5">
    <name type="scientific">Caballeronia concitans</name>
    <dbReference type="NCBI Taxonomy" id="1777133"/>
    <lineage>
        <taxon>Bacteria</taxon>
        <taxon>Pseudomonadati</taxon>
        <taxon>Pseudomonadota</taxon>
        <taxon>Betaproteobacteria</taxon>
        <taxon>Burkholderiales</taxon>
        <taxon>Burkholderiaceae</taxon>
        <taxon>Caballeronia</taxon>
    </lineage>
</organism>
<keyword evidence="5" id="KW-1185">Reference proteome</keyword>
<proteinExistence type="inferred from homology"/>
<evidence type="ECO:0000256" key="1">
    <source>
        <dbReference type="ARBA" id="ARBA00009410"/>
    </source>
</evidence>
<dbReference type="Pfam" id="PF01266">
    <property type="entry name" value="DAO"/>
    <property type="match status" value="1"/>
</dbReference>